<dbReference type="Gene3D" id="1.50.10.10">
    <property type="match status" value="1"/>
</dbReference>
<dbReference type="Pfam" id="PF21307">
    <property type="entry name" value="Glyco_hydro_95_C"/>
    <property type="match status" value="1"/>
</dbReference>
<dbReference type="InterPro" id="IPR008928">
    <property type="entry name" value="6-hairpin_glycosidase_sf"/>
</dbReference>
<dbReference type="Proteomes" id="UP000515561">
    <property type="component" value="Chromosome"/>
</dbReference>
<dbReference type="FunFam" id="1.50.10.10:FF:000028">
    <property type="entry name" value="Alpha-L-fucosidase 2"/>
    <property type="match status" value="1"/>
</dbReference>
<gene>
    <name evidence="4" type="ORF">acsn021_15290</name>
</gene>
<organism evidence="4 5">
    <name type="scientific">Anaerocolumna cellulosilytica</name>
    <dbReference type="NCBI Taxonomy" id="433286"/>
    <lineage>
        <taxon>Bacteria</taxon>
        <taxon>Bacillati</taxon>
        <taxon>Bacillota</taxon>
        <taxon>Clostridia</taxon>
        <taxon>Lachnospirales</taxon>
        <taxon>Lachnospiraceae</taxon>
        <taxon>Anaerocolumna</taxon>
    </lineage>
</organism>
<name>A0A6S6R3M1_9FIRM</name>
<evidence type="ECO:0000259" key="2">
    <source>
        <dbReference type="Pfam" id="PF21307"/>
    </source>
</evidence>
<dbReference type="AlphaFoldDB" id="A0A6S6R3M1"/>
<dbReference type="PANTHER" id="PTHR31084">
    <property type="entry name" value="ALPHA-L-FUCOSIDASE 2"/>
    <property type="match status" value="1"/>
</dbReference>
<dbReference type="GO" id="GO:0004560">
    <property type="term" value="F:alpha-L-fucosidase activity"/>
    <property type="evidence" value="ECO:0007669"/>
    <property type="project" value="InterPro"/>
</dbReference>
<feature type="domain" description="Alpha fucosidase A-like C-terminal" evidence="2">
    <location>
        <begin position="671"/>
        <end position="749"/>
    </location>
</feature>
<reference evidence="4 5" key="1">
    <citation type="journal article" date="2016" name="Int. J. Syst. Evol. Microbiol.">
        <title>Descriptions of Anaerotaenia torta gen. nov., sp. nov. and Anaerocolumna cellulosilytica gen. nov., sp. nov. isolated from a methanogenic reactor of cattle waste.</title>
        <authorList>
            <person name="Uek A."/>
            <person name="Ohtaki Y."/>
            <person name="Kaku N."/>
            <person name="Ueki K."/>
        </authorList>
    </citation>
    <scope>NUCLEOTIDE SEQUENCE [LARGE SCALE GENOMIC DNA]</scope>
    <source>
        <strain evidence="4 5">SN021</strain>
    </source>
</reference>
<protein>
    <submittedName>
        <fullName evidence="4">Alpha/beta hydrolase</fullName>
    </submittedName>
</protein>
<dbReference type="PIRSF" id="PIRSF007663">
    <property type="entry name" value="UCP007663"/>
    <property type="match status" value="1"/>
</dbReference>
<dbReference type="InterPro" id="IPR012341">
    <property type="entry name" value="6hp_glycosidase-like_sf"/>
</dbReference>
<dbReference type="Pfam" id="PF14498">
    <property type="entry name" value="Glyco_hyd_65N_2"/>
    <property type="match status" value="1"/>
</dbReference>
<dbReference type="InterPro" id="IPR049053">
    <property type="entry name" value="AFCA-like_C"/>
</dbReference>
<dbReference type="InterPro" id="IPR054363">
    <property type="entry name" value="GH95_cat"/>
</dbReference>
<feature type="domain" description="Glycosyl hydrolase family 95 N-terminal" evidence="1">
    <location>
        <begin position="7"/>
        <end position="246"/>
    </location>
</feature>
<dbReference type="EMBL" id="AP023367">
    <property type="protein sequence ID" value="BCJ93960.1"/>
    <property type="molecule type" value="Genomic_DNA"/>
</dbReference>
<proteinExistence type="predicted"/>
<dbReference type="RefSeq" id="WP_197978599.1">
    <property type="nucleotide sequence ID" value="NZ_AP023367.1"/>
</dbReference>
<feature type="domain" description="Glycosyl hydrolase family 95 catalytic" evidence="3">
    <location>
        <begin position="265"/>
        <end position="669"/>
    </location>
</feature>
<evidence type="ECO:0000313" key="4">
    <source>
        <dbReference type="EMBL" id="BCJ93960.1"/>
    </source>
</evidence>
<dbReference type="InterPro" id="IPR027414">
    <property type="entry name" value="GH95_N_dom"/>
</dbReference>
<sequence>MKYSTMFYTKPADVNPRNPEAWNDALPIGNGSLGGMVFGGIEKERIQLNEDTLWYGSGGRDRVNPDSMKYLQEIRNLLKAGKIKEAQRLGELSMVAGPEGERNYTTAGDVTLNFELDKEAATDYKRTLDLEKAIAGTTYKLGGVIYEREAFVSNVHNVLVVRMKASEKGALHFILALSRAKYLNENKAVGDNKIQLSGIEGGNGVSFCVAAKVVDTDGKVYTIGNRVLLEEASEATLLLTIRTSYYGENPEKWCEKTLEAAQQYSYDELKTEHIKDYQALYNRMSLTMKEDKDLAELPIDERLQKVKDGQVDLGLIAMYFNFGRYLLISCSRPGTMAANLQGIWNKDFNPPWDSKFTININTEMNYWPAEICNLSECHMPLFDLLTKMLPSGKKVAEKMYGCRGFVAHHNTDVWGDCAPQDIYMPATIWPMGAAWLTTHIWEHYLFTLDEAFLRTYFELIRECALFFRDYLFENEEGQLVTGPSVSPENTYIHPSGDRGTLCIGPSMDSQIITDIFKQYLEAARILRLEDDLGEEVKAMISKLPKPSVGKHGQIKEWAVDYEEAELGHRHISHLYALYPSNQLTYERTPELMKNARITLERRLSNGGGHTGWSRAWIINMWARLRDGEEAGKNVQAILAKSTAINLFDMHPPFQIDGNFGACAGIAEMLVQSQAEIIHFLPALPDTWVEGTIMGIKARGNIEMDVSWKDGEVTKLVIRSLSGRAARFVAPNSLWLKNTEGEVTIKEEEAGFLLAGNGSSYSCCFEK</sequence>
<dbReference type="PANTHER" id="PTHR31084:SF18">
    <property type="entry name" value="GLYCOSYL HYDROLASE FAMILY 95 N-TERMINAL DOMAIN-CONTAINING PROTEIN"/>
    <property type="match status" value="1"/>
</dbReference>
<dbReference type="SUPFAM" id="SSF48208">
    <property type="entry name" value="Six-hairpin glycosidases"/>
    <property type="match status" value="1"/>
</dbReference>
<evidence type="ECO:0000313" key="5">
    <source>
        <dbReference type="Proteomes" id="UP000515561"/>
    </source>
</evidence>
<dbReference type="Pfam" id="PF22124">
    <property type="entry name" value="Glyco_hydro_95_cat"/>
    <property type="match status" value="1"/>
</dbReference>
<evidence type="ECO:0000259" key="3">
    <source>
        <dbReference type="Pfam" id="PF22124"/>
    </source>
</evidence>
<dbReference type="KEGG" id="acel:acsn021_15290"/>
<keyword evidence="4" id="KW-0378">Hydrolase</keyword>
<dbReference type="InterPro" id="IPR016518">
    <property type="entry name" value="Alpha-L-fucosidase"/>
</dbReference>
<dbReference type="GO" id="GO:0005975">
    <property type="term" value="P:carbohydrate metabolic process"/>
    <property type="evidence" value="ECO:0007669"/>
    <property type="project" value="InterPro"/>
</dbReference>
<keyword evidence="5" id="KW-1185">Reference proteome</keyword>
<evidence type="ECO:0000259" key="1">
    <source>
        <dbReference type="Pfam" id="PF14498"/>
    </source>
</evidence>
<accession>A0A6S6R3M1</accession>